<evidence type="ECO:0000313" key="4">
    <source>
        <dbReference type="Proteomes" id="UP000663864"/>
    </source>
</evidence>
<feature type="domain" description="D-alanyl-D-alanine carboxypeptidase-like core" evidence="1">
    <location>
        <begin position="37"/>
        <end position="136"/>
    </location>
</feature>
<dbReference type="Gene3D" id="3.30.1380.10">
    <property type="match status" value="1"/>
</dbReference>
<dbReference type="GO" id="GO:0006508">
    <property type="term" value="P:proteolysis"/>
    <property type="evidence" value="ECO:0007669"/>
    <property type="project" value="InterPro"/>
</dbReference>
<dbReference type="Proteomes" id="UP000663836">
    <property type="component" value="Unassembled WGS sequence"/>
</dbReference>
<evidence type="ECO:0000259" key="1">
    <source>
        <dbReference type="Pfam" id="PF02557"/>
    </source>
</evidence>
<gene>
    <name evidence="3" type="ORF">JBS370_LOCUS36164</name>
    <name evidence="2" type="ORF">ZHD862_LOCUS13925</name>
</gene>
<organism evidence="2 4">
    <name type="scientific">Rotaria sordida</name>
    <dbReference type="NCBI Taxonomy" id="392033"/>
    <lineage>
        <taxon>Eukaryota</taxon>
        <taxon>Metazoa</taxon>
        <taxon>Spiralia</taxon>
        <taxon>Gnathifera</taxon>
        <taxon>Rotifera</taxon>
        <taxon>Eurotatoria</taxon>
        <taxon>Bdelloidea</taxon>
        <taxon>Philodinida</taxon>
        <taxon>Philodinidae</taxon>
        <taxon>Rotaria</taxon>
    </lineage>
</organism>
<dbReference type="Pfam" id="PF02557">
    <property type="entry name" value="VanY"/>
    <property type="match status" value="1"/>
</dbReference>
<dbReference type="InterPro" id="IPR009045">
    <property type="entry name" value="Zn_M74/Hedgehog-like"/>
</dbReference>
<dbReference type="AlphaFoldDB" id="A0A814IUG8"/>
<proteinExistence type="predicted"/>
<dbReference type="SUPFAM" id="SSF55166">
    <property type="entry name" value="Hedgehog/DD-peptidase"/>
    <property type="match status" value="1"/>
</dbReference>
<sequence length="165" mass="18682">MKTPLCAGTCTMNLLSPLIYSEVIRFENGDRIRSDFLTAEYQKKLKCVQDGVAALKGTTSLTSAWRPYEYQRHLYEIINADRVLDGINLQDWPGCKKLREEVTREMNKHGLKSGQAVARPGTSRHELGHAFDITINGITDEQRANVYRQCNVTNTAVTGEPWHVE</sequence>
<evidence type="ECO:0000313" key="2">
    <source>
        <dbReference type="EMBL" id="CAF1028658.1"/>
    </source>
</evidence>
<dbReference type="EMBL" id="CAJOBD010013768">
    <property type="protein sequence ID" value="CAF4193805.1"/>
    <property type="molecule type" value="Genomic_DNA"/>
</dbReference>
<evidence type="ECO:0000313" key="3">
    <source>
        <dbReference type="EMBL" id="CAF4193805.1"/>
    </source>
</evidence>
<dbReference type="Proteomes" id="UP000663864">
    <property type="component" value="Unassembled WGS sequence"/>
</dbReference>
<dbReference type="EMBL" id="CAJNOT010000587">
    <property type="protein sequence ID" value="CAF1028658.1"/>
    <property type="molecule type" value="Genomic_DNA"/>
</dbReference>
<name>A0A814IUG8_9BILA</name>
<reference evidence="2" key="1">
    <citation type="submission" date="2021-02" db="EMBL/GenBank/DDBJ databases">
        <authorList>
            <person name="Nowell W R."/>
        </authorList>
    </citation>
    <scope>NUCLEOTIDE SEQUENCE</scope>
</reference>
<protein>
    <recommendedName>
        <fullName evidence="1">D-alanyl-D-alanine carboxypeptidase-like core domain-containing protein</fullName>
    </recommendedName>
</protein>
<dbReference type="GO" id="GO:0008233">
    <property type="term" value="F:peptidase activity"/>
    <property type="evidence" value="ECO:0007669"/>
    <property type="project" value="InterPro"/>
</dbReference>
<dbReference type="InterPro" id="IPR003709">
    <property type="entry name" value="VanY-like_core_dom"/>
</dbReference>
<comment type="caution">
    <text evidence="2">The sequence shown here is derived from an EMBL/GenBank/DDBJ whole genome shotgun (WGS) entry which is preliminary data.</text>
</comment>
<accession>A0A814IUG8</accession>